<dbReference type="PANTHER" id="PTHR35007:SF4">
    <property type="entry name" value="CONSERVED TRANSMEMBRANE PROTEIN-RELATED"/>
    <property type="match status" value="1"/>
</dbReference>
<feature type="domain" description="Type II secretion system protein GspF" evidence="7">
    <location>
        <begin position="70"/>
        <end position="193"/>
    </location>
</feature>
<evidence type="ECO:0000256" key="1">
    <source>
        <dbReference type="ARBA" id="ARBA00004651"/>
    </source>
</evidence>
<evidence type="ECO:0000256" key="3">
    <source>
        <dbReference type="ARBA" id="ARBA00022692"/>
    </source>
</evidence>
<evidence type="ECO:0000256" key="5">
    <source>
        <dbReference type="ARBA" id="ARBA00023136"/>
    </source>
</evidence>
<accession>A0A1G9LAP5</accession>
<protein>
    <submittedName>
        <fullName evidence="8">Tight adherence protein B</fullName>
    </submittedName>
</protein>
<dbReference type="GO" id="GO:0005886">
    <property type="term" value="C:plasma membrane"/>
    <property type="evidence" value="ECO:0007669"/>
    <property type="project" value="UniProtKB-SubCell"/>
</dbReference>
<dbReference type="Proteomes" id="UP000198683">
    <property type="component" value="Unassembled WGS sequence"/>
</dbReference>
<feature type="transmembrane region" description="Helical" evidence="6">
    <location>
        <begin position="204"/>
        <end position="228"/>
    </location>
</feature>
<dbReference type="AlphaFoldDB" id="A0A1G9LAP5"/>
<dbReference type="EMBL" id="FNFB01000024">
    <property type="protein sequence ID" value="SDL58954.1"/>
    <property type="molecule type" value="Genomic_DNA"/>
</dbReference>
<dbReference type="OrthoDB" id="4337966at2"/>
<keyword evidence="4 6" id="KW-1133">Transmembrane helix</keyword>
<keyword evidence="3 6" id="KW-0812">Transmembrane</keyword>
<dbReference type="RefSeq" id="WP_090771347.1">
    <property type="nucleotide sequence ID" value="NZ_FNFB01000024.1"/>
</dbReference>
<proteinExistence type="predicted"/>
<dbReference type="InterPro" id="IPR018076">
    <property type="entry name" value="T2SS_GspF_dom"/>
</dbReference>
<evidence type="ECO:0000256" key="6">
    <source>
        <dbReference type="SAM" id="Phobius"/>
    </source>
</evidence>
<keyword evidence="2" id="KW-1003">Cell membrane</keyword>
<dbReference type="PANTHER" id="PTHR35007">
    <property type="entry name" value="INTEGRAL MEMBRANE PROTEIN-RELATED"/>
    <property type="match status" value="1"/>
</dbReference>
<dbReference type="Pfam" id="PF00482">
    <property type="entry name" value="T2SSF"/>
    <property type="match status" value="1"/>
</dbReference>
<organism evidence="8 9">
    <name type="scientific">Nonomuraea maritima</name>
    <dbReference type="NCBI Taxonomy" id="683260"/>
    <lineage>
        <taxon>Bacteria</taxon>
        <taxon>Bacillati</taxon>
        <taxon>Actinomycetota</taxon>
        <taxon>Actinomycetes</taxon>
        <taxon>Streptosporangiales</taxon>
        <taxon>Streptosporangiaceae</taxon>
        <taxon>Nonomuraea</taxon>
    </lineage>
</organism>
<evidence type="ECO:0000256" key="2">
    <source>
        <dbReference type="ARBA" id="ARBA00022475"/>
    </source>
</evidence>
<gene>
    <name evidence="8" type="ORF">SAMN05421874_12492</name>
</gene>
<reference evidence="8 9" key="1">
    <citation type="submission" date="2016-10" db="EMBL/GenBank/DDBJ databases">
        <authorList>
            <person name="de Groot N.N."/>
        </authorList>
    </citation>
    <scope>NUCLEOTIDE SEQUENCE [LARGE SCALE GENOMIC DNA]</scope>
    <source>
        <strain evidence="8 9">CGMCC 4.5681</strain>
    </source>
</reference>
<evidence type="ECO:0000313" key="8">
    <source>
        <dbReference type="EMBL" id="SDL58954.1"/>
    </source>
</evidence>
<keyword evidence="5 6" id="KW-0472">Membrane</keyword>
<evidence type="ECO:0000313" key="9">
    <source>
        <dbReference type="Proteomes" id="UP000198683"/>
    </source>
</evidence>
<sequence length="238" mass="24941">MNSVLLAASSTALAVWLWTGPDVATVRLNRLQRPSQSRTDPSRHFLVGLLARLRPGRRADAWRQATTELCQSLSAELSAGRTPSEALTGALAAVDFPDPDALRQVAAAARDGGDVPAALLSAAPAEGGEGLRRLAACWEVGTTVGAGMAALIDRVAQTQRAAQAHRQDVASQLAGPRTTARMLAVLPVLGLLMAGALNMRPLDFLFGSLPGVMCLMAGTGLDACGLWWTHRMATKALT</sequence>
<dbReference type="STRING" id="683260.SAMN05421874_12492"/>
<comment type="subcellular location">
    <subcellularLocation>
        <location evidence="1">Cell membrane</location>
        <topology evidence="1">Multi-pass membrane protein</topology>
    </subcellularLocation>
</comment>
<evidence type="ECO:0000259" key="7">
    <source>
        <dbReference type="Pfam" id="PF00482"/>
    </source>
</evidence>
<keyword evidence="9" id="KW-1185">Reference proteome</keyword>
<name>A0A1G9LAP5_9ACTN</name>
<evidence type="ECO:0000256" key="4">
    <source>
        <dbReference type="ARBA" id="ARBA00022989"/>
    </source>
</evidence>